<keyword evidence="1" id="KW-1133">Transmembrane helix</keyword>
<reference evidence="3" key="1">
    <citation type="journal article" date="2014" name="Front. Microbiol.">
        <title>High frequency of phylogenetically diverse reductive dehalogenase-homologous genes in deep subseafloor sedimentary metagenomes.</title>
        <authorList>
            <person name="Kawai M."/>
            <person name="Futagami T."/>
            <person name="Toyoda A."/>
            <person name="Takaki Y."/>
            <person name="Nishi S."/>
            <person name="Hori S."/>
            <person name="Arai W."/>
            <person name="Tsubouchi T."/>
            <person name="Morono Y."/>
            <person name="Uchiyama I."/>
            <person name="Ito T."/>
            <person name="Fujiyama A."/>
            <person name="Inagaki F."/>
            <person name="Takami H."/>
        </authorList>
    </citation>
    <scope>NUCLEOTIDE SEQUENCE</scope>
    <source>
        <strain evidence="3">Expedition CK06-06</strain>
    </source>
</reference>
<protein>
    <recommendedName>
        <fullName evidence="2">LiaF transmembrane domain-containing protein</fullName>
    </recommendedName>
</protein>
<feature type="transmembrane region" description="Helical" evidence="1">
    <location>
        <begin position="34"/>
        <end position="51"/>
    </location>
</feature>
<organism evidence="3">
    <name type="scientific">marine sediment metagenome</name>
    <dbReference type="NCBI Taxonomy" id="412755"/>
    <lineage>
        <taxon>unclassified sequences</taxon>
        <taxon>metagenomes</taxon>
        <taxon>ecological metagenomes</taxon>
    </lineage>
</organism>
<proteinExistence type="predicted"/>
<dbReference type="InterPro" id="IPR054331">
    <property type="entry name" value="LiaF_TM"/>
</dbReference>
<name>X1M253_9ZZZZ</name>
<evidence type="ECO:0000256" key="1">
    <source>
        <dbReference type="SAM" id="Phobius"/>
    </source>
</evidence>
<feature type="transmembrane region" description="Helical" evidence="1">
    <location>
        <begin position="60"/>
        <end position="78"/>
    </location>
</feature>
<feature type="transmembrane region" description="Helical" evidence="1">
    <location>
        <begin position="12"/>
        <end position="28"/>
    </location>
</feature>
<feature type="domain" description="LiaF transmembrane" evidence="2">
    <location>
        <begin position="12"/>
        <end position="106"/>
    </location>
</feature>
<dbReference type="Pfam" id="PF22570">
    <property type="entry name" value="LiaF-TM"/>
    <property type="match status" value="1"/>
</dbReference>
<gene>
    <name evidence="3" type="ORF">S06H3_22164</name>
</gene>
<dbReference type="EMBL" id="BARV01011785">
    <property type="protein sequence ID" value="GAI12146.1"/>
    <property type="molecule type" value="Genomic_DNA"/>
</dbReference>
<sequence length="108" mass="12533">MSASEEGKGNWVFGLIILAVGIIFIVENFTDLEIWGRVWNLWPVILVIWGIKEIWQNKSIFFGVILIAIGTIFFAKYFFDFVISENIWKFWPILIIALGIDQIFKSFG</sequence>
<evidence type="ECO:0000259" key="2">
    <source>
        <dbReference type="Pfam" id="PF22570"/>
    </source>
</evidence>
<feature type="non-terminal residue" evidence="3">
    <location>
        <position position="108"/>
    </location>
</feature>
<keyword evidence="1" id="KW-0812">Transmembrane</keyword>
<keyword evidence="1" id="KW-0472">Membrane</keyword>
<dbReference type="AlphaFoldDB" id="X1M253"/>
<comment type="caution">
    <text evidence="3">The sequence shown here is derived from an EMBL/GenBank/DDBJ whole genome shotgun (WGS) entry which is preliminary data.</text>
</comment>
<accession>X1M253</accession>
<evidence type="ECO:0000313" key="3">
    <source>
        <dbReference type="EMBL" id="GAI12146.1"/>
    </source>
</evidence>